<dbReference type="EMBL" id="RCMV01001127">
    <property type="protein sequence ID" value="KAG3210222.1"/>
    <property type="molecule type" value="Genomic_DNA"/>
</dbReference>
<protein>
    <submittedName>
        <fullName evidence="5">Uncharacterized protein</fullName>
    </submittedName>
</protein>
<dbReference type="EMBL" id="RCML01001007">
    <property type="protein sequence ID" value="KAG2966529.1"/>
    <property type="molecule type" value="Genomic_DNA"/>
</dbReference>
<proteinExistence type="predicted"/>
<dbReference type="Proteomes" id="UP000736787">
    <property type="component" value="Unassembled WGS sequence"/>
</dbReference>
<dbReference type="AlphaFoldDB" id="A0A329RGN0"/>
<dbReference type="Proteomes" id="UP000760860">
    <property type="component" value="Unassembled WGS sequence"/>
</dbReference>
<name>A0A329RGN0_9STRA</name>
<evidence type="ECO:0000313" key="2">
    <source>
        <dbReference type="EMBL" id="KAG2903104.1"/>
    </source>
</evidence>
<evidence type="ECO:0000313" key="6">
    <source>
        <dbReference type="Proteomes" id="UP000251314"/>
    </source>
</evidence>
<comment type="caution">
    <text evidence="5">The sequence shown here is derived from an EMBL/GenBank/DDBJ whole genome shotgun (WGS) entry which is preliminary data.</text>
</comment>
<keyword evidence="6" id="KW-1185">Reference proteome</keyword>
<evidence type="ECO:0000313" key="4">
    <source>
        <dbReference type="EMBL" id="KAG3210222.1"/>
    </source>
</evidence>
<dbReference type="EMBL" id="RCMI01001103">
    <property type="protein sequence ID" value="KAG2890731.1"/>
    <property type="molecule type" value="Genomic_DNA"/>
</dbReference>
<sequence length="134" mass="14834">MSKTSDEVSNVASSEASRDCSEQLYTLVNEVTGEVDGEISLDSLLAGISLLELDEMPITEFSDDLKAGDLAEVVVIRPEKALNASPTLGFELKYQAEKYSQRRHCWRRRTKPIRPSSTPINCREAWSSVPTNVG</sequence>
<evidence type="ECO:0000313" key="1">
    <source>
        <dbReference type="EMBL" id="KAG2890731.1"/>
    </source>
</evidence>
<dbReference type="Proteomes" id="UP000697107">
    <property type="component" value="Unassembled WGS sequence"/>
</dbReference>
<evidence type="ECO:0000313" key="5">
    <source>
        <dbReference type="EMBL" id="RAW23774.1"/>
    </source>
</evidence>
<dbReference type="Proteomes" id="UP000774804">
    <property type="component" value="Unassembled WGS sequence"/>
</dbReference>
<dbReference type="VEuPathDB" id="FungiDB:PC110_g19794"/>
<dbReference type="EMBL" id="MJFZ01000994">
    <property type="protein sequence ID" value="RAW23774.1"/>
    <property type="molecule type" value="Genomic_DNA"/>
</dbReference>
<reference evidence="1" key="2">
    <citation type="submission" date="2018-10" db="EMBL/GenBank/DDBJ databases">
        <title>Effector identification in a new, highly contiguous assembly of the strawberry crown rot pathogen Phytophthora cactorum.</title>
        <authorList>
            <person name="Armitage A.D."/>
            <person name="Nellist C.F."/>
            <person name="Bates H."/>
            <person name="Vickerstaff R.J."/>
            <person name="Harrison R.J."/>
        </authorList>
    </citation>
    <scope>NUCLEOTIDE SEQUENCE</scope>
    <source>
        <strain evidence="1">4032</strain>
        <strain evidence="2">4040</strain>
        <strain evidence="3">P415</strain>
        <strain evidence="4">P421</strain>
    </source>
</reference>
<dbReference type="EMBL" id="RCMK01001063">
    <property type="protein sequence ID" value="KAG2903104.1"/>
    <property type="molecule type" value="Genomic_DNA"/>
</dbReference>
<organism evidence="5 6">
    <name type="scientific">Phytophthora cactorum</name>
    <dbReference type="NCBI Taxonomy" id="29920"/>
    <lineage>
        <taxon>Eukaryota</taxon>
        <taxon>Sar</taxon>
        <taxon>Stramenopiles</taxon>
        <taxon>Oomycota</taxon>
        <taxon>Peronosporomycetes</taxon>
        <taxon>Peronosporales</taxon>
        <taxon>Peronosporaceae</taxon>
        <taxon>Phytophthora</taxon>
    </lineage>
</organism>
<evidence type="ECO:0000313" key="3">
    <source>
        <dbReference type="EMBL" id="KAG2966529.1"/>
    </source>
</evidence>
<dbReference type="Proteomes" id="UP000251314">
    <property type="component" value="Unassembled WGS sequence"/>
</dbReference>
<accession>A0A329RGN0</accession>
<reference evidence="5 6" key="1">
    <citation type="submission" date="2018-01" db="EMBL/GenBank/DDBJ databases">
        <title>Draft genome of the strawberry crown rot pathogen Phytophthora cactorum.</title>
        <authorList>
            <person name="Armitage A.D."/>
            <person name="Lysoe E."/>
            <person name="Nellist C.F."/>
            <person name="Harrison R.J."/>
            <person name="Brurberg M.B."/>
        </authorList>
    </citation>
    <scope>NUCLEOTIDE SEQUENCE [LARGE SCALE GENOMIC DNA]</scope>
    <source>
        <strain evidence="5 6">10300</strain>
    </source>
</reference>
<dbReference type="OrthoDB" id="109021at2759"/>
<gene>
    <name evidence="5" type="ORF">PC110_g19794</name>
    <name evidence="1" type="ORF">PC115_g19414</name>
    <name evidence="2" type="ORF">PC117_g21314</name>
    <name evidence="3" type="ORF">PC118_g19125</name>
    <name evidence="4" type="ORF">PC129_g18776</name>
</gene>